<evidence type="ECO:0000313" key="3">
    <source>
        <dbReference type="EMBL" id="PRY23312.1"/>
    </source>
</evidence>
<sequence length="190" mass="20886">MSEIPWWGLPLIAVVFALVGAGVTLLVSSRDNYLRSRAKRTRRWYAERRDAYVALLAQFERATYRLRAALDSGQPMPGPFTYLDEVGPALMQVRLLASGQVRSAALAVHLLLEKLYGSRPTPPPGVDPAKSVREMLGHVPLVMQQLEAAIREELGIEVTPPPMPVEGPPRSLRTYLRRGSGASQESSVTG</sequence>
<organism evidence="3 4">
    <name type="scientific">Pseudosporangium ferrugineum</name>
    <dbReference type="NCBI Taxonomy" id="439699"/>
    <lineage>
        <taxon>Bacteria</taxon>
        <taxon>Bacillati</taxon>
        <taxon>Actinomycetota</taxon>
        <taxon>Actinomycetes</taxon>
        <taxon>Micromonosporales</taxon>
        <taxon>Micromonosporaceae</taxon>
        <taxon>Pseudosporangium</taxon>
    </lineage>
</organism>
<protein>
    <submittedName>
        <fullName evidence="3">Uncharacterized protein</fullName>
    </submittedName>
</protein>
<feature type="region of interest" description="Disordered" evidence="1">
    <location>
        <begin position="159"/>
        <end position="190"/>
    </location>
</feature>
<feature type="compositionally biased region" description="Polar residues" evidence="1">
    <location>
        <begin position="181"/>
        <end position="190"/>
    </location>
</feature>
<keyword evidence="2" id="KW-0472">Membrane</keyword>
<proteinExistence type="predicted"/>
<accession>A0A2T0RQA1</accession>
<dbReference type="Proteomes" id="UP000239209">
    <property type="component" value="Unassembled WGS sequence"/>
</dbReference>
<evidence type="ECO:0000313" key="4">
    <source>
        <dbReference type="Proteomes" id="UP000239209"/>
    </source>
</evidence>
<gene>
    <name evidence="3" type="ORF">CLV70_11539</name>
</gene>
<name>A0A2T0RQA1_9ACTN</name>
<dbReference type="EMBL" id="PVZG01000015">
    <property type="protein sequence ID" value="PRY23312.1"/>
    <property type="molecule type" value="Genomic_DNA"/>
</dbReference>
<dbReference type="AlphaFoldDB" id="A0A2T0RQA1"/>
<feature type="transmembrane region" description="Helical" evidence="2">
    <location>
        <begin position="6"/>
        <end position="27"/>
    </location>
</feature>
<dbReference type="RefSeq" id="WP_106129544.1">
    <property type="nucleotide sequence ID" value="NZ_PVZG01000015.1"/>
</dbReference>
<keyword evidence="4" id="KW-1185">Reference proteome</keyword>
<evidence type="ECO:0000256" key="2">
    <source>
        <dbReference type="SAM" id="Phobius"/>
    </source>
</evidence>
<comment type="caution">
    <text evidence="3">The sequence shown here is derived from an EMBL/GenBank/DDBJ whole genome shotgun (WGS) entry which is preliminary data.</text>
</comment>
<keyword evidence="2" id="KW-0812">Transmembrane</keyword>
<reference evidence="3 4" key="1">
    <citation type="submission" date="2018-03" db="EMBL/GenBank/DDBJ databases">
        <title>Genomic Encyclopedia of Archaeal and Bacterial Type Strains, Phase II (KMG-II): from individual species to whole genera.</title>
        <authorList>
            <person name="Goeker M."/>
        </authorList>
    </citation>
    <scope>NUCLEOTIDE SEQUENCE [LARGE SCALE GENOMIC DNA]</scope>
    <source>
        <strain evidence="3 4">DSM 45348</strain>
    </source>
</reference>
<evidence type="ECO:0000256" key="1">
    <source>
        <dbReference type="SAM" id="MobiDB-lite"/>
    </source>
</evidence>
<keyword evidence="2" id="KW-1133">Transmembrane helix</keyword>
<dbReference type="OrthoDB" id="3291568at2"/>